<accession>A0ABW1ZJ88</accession>
<evidence type="ECO:0000313" key="1">
    <source>
        <dbReference type="EMBL" id="MFC6659794.1"/>
    </source>
</evidence>
<dbReference type="EMBL" id="JBHSWB010000001">
    <property type="protein sequence ID" value="MFC6659794.1"/>
    <property type="molecule type" value="Genomic_DNA"/>
</dbReference>
<comment type="caution">
    <text evidence="1">The sequence shown here is derived from an EMBL/GenBank/DDBJ whole genome shotgun (WGS) entry which is preliminary data.</text>
</comment>
<gene>
    <name evidence="1" type="ORF">ACFP90_05020</name>
</gene>
<evidence type="ECO:0000313" key="2">
    <source>
        <dbReference type="Proteomes" id="UP001596317"/>
    </source>
</evidence>
<protein>
    <submittedName>
        <fullName evidence="1">Uncharacterized protein</fullName>
    </submittedName>
</protein>
<proteinExistence type="predicted"/>
<organism evidence="1 2">
    <name type="scientific">Deinococcus multiflagellatus</name>
    <dbReference type="NCBI Taxonomy" id="1656887"/>
    <lineage>
        <taxon>Bacteria</taxon>
        <taxon>Thermotogati</taxon>
        <taxon>Deinococcota</taxon>
        <taxon>Deinococci</taxon>
        <taxon>Deinococcales</taxon>
        <taxon>Deinococcaceae</taxon>
        <taxon>Deinococcus</taxon>
    </lineage>
</organism>
<name>A0ABW1ZJ88_9DEIO</name>
<reference evidence="2" key="1">
    <citation type="journal article" date="2019" name="Int. J. Syst. Evol. Microbiol.">
        <title>The Global Catalogue of Microorganisms (GCM) 10K type strain sequencing project: providing services to taxonomists for standard genome sequencing and annotation.</title>
        <authorList>
            <consortium name="The Broad Institute Genomics Platform"/>
            <consortium name="The Broad Institute Genome Sequencing Center for Infectious Disease"/>
            <person name="Wu L."/>
            <person name="Ma J."/>
        </authorList>
    </citation>
    <scope>NUCLEOTIDE SEQUENCE [LARGE SCALE GENOMIC DNA]</scope>
    <source>
        <strain evidence="2">CCUG 63830</strain>
    </source>
</reference>
<dbReference type="RefSeq" id="WP_380054512.1">
    <property type="nucleotide sequence ID" value="NZ_JBHSWB010000001.1"/>
</dbReference>
<sequence>MADGRLALVHGDQLAEFTPLDPKGARALHCDLCHYTRSRSEAALYRVHVAARRTRYVTLCLGSAACVTRAGERGLLKLAERIFPIEPIGPDER</sequence>
<keyword evidence="2" id="KW-1185">Reference proteome</keyword>
<dbReference type="Proteomes" id="UP001596317">
    <property type="component" value="Unassembled WGS sequence"/>
</dbReference>